<evidence type="ECO:0000256" key="1">
    <source>
        <dbReference type="ARBA" id="ARBA00022679"/>
    </source>
</evidence>
<keyword evidence="2" id="KW-0012">Acyltransferase</keyword>
<dbReference type="Gene3D" id="3.40.630.30">
    <property type="match status" value="1"/>
</dbReference>
<name>A0A1C6GXG4_9FIRM</name>
<reference evidence="4" key="1">
    <citation type="submission" date="2015-09" db="EMBL/GenBank/DDBJ databases">
        <authorList>
            <consortium name="Pathogen Informatics"/>
        </authorList>
    </citation>
    <scope>NUCLEOTIDE SEQUENCE</scope>
    <source>
        <strain evidence="4">2789STDY5834896</strain>
    </source>
</reference>
<feature type="domain" description="N-acetyltransferase" evidence="3">
    <location>
        <begin position="1"/>
        <end position="160"/>
    </location>
</feature>
<dbReference type="PANTHER" id="PTHR43877">
    <property type="entry name" value="AMINOALKYLPHOSPHONATE N-ACETYLTRANSFERASE-RELATED-RELATED"/>
    <property type="match status" value="1"/>
</dbReference>
<dbReference type="InterPro" id="IPR000182">
    <property type="entry name" value="GNAT_dom"/>
</dbReference>
<dbReference type="InterPro" id="IPR050832">
    <property type="entry name" value="Bact_Acetyltransf"/>
</dbReference>
<dbReference type="EMBL" id="FMHG01000001">
    <property type="protein sequence ID" value="SCJ49972.1"/>
    <property type="molecule type" value="Genomic_DNA"/>
</dbReference>
<gene>
    <name evidence="4" type="ORF">SAMEA3545359_00586</name>
</gene>
<dbReference type="PROSITE" id="PS51186">
    <property type="entry name" value="GNAT"/>
    <property type="match status" value="1"/>
</dbReference>
<dbReference type="InterPro" id="IPR016181">
    <property type="entry name" value="Acyl_CoA_acyltransferase"/>
</dbReference>
<dbReference type="AlphaFoldDB" id="A0A1C6GXG4"/>
<evidence type="ECO:0000313" key="4">
    <source>
        <dbReference type="EMBL" id="SCJ49972.1"/>
    </source>
</evidence>
<dbReference type="SUPFAM" id="SSF55729">
    <property type="entry name" value="Acyl-CoA N-acyltransferases (Nat)"/>
    <property type="match status" value="1"/>
</dbReference>
<evidence type="ECO:0000256" key="2">
    <source>
        <dbReference type="ARBA" id="ARBA00023315"/>
    </source>
</evidence>
<keyword evidence="1 4" id="KW-0808">Transferase</keyword>
<protein>
    <submittedName>
        <fullName evidence="4">Putative acetyltransferase</fullName>
    </submittedName>
</protein>
<accession>A0A1C6GXG4</accession>
<organism evidence="4">
    <name type="scientific">uncultured Anaerotruncus sp</name>
    <dbReference type="NCBI Taxonomy" id="905011"/>
    <lineage>
        <taxon>Bacteria</taxon>
        <taxon>Bacillati</taxon>
        <taxon>Bacillota</taxon>
        <taxon>Clostridia</taxon>
        <taxon>Eubacteriales</taxon>
        <taxon>Oscillospiraceae</taxon>
        <taxon>Anaerotruncus</taxon>
        <taxon>environmental samples</taxon>
    </lineage>
</organism>
<dbReference type="CDD" id="cd04301">
    <property type="entry name" value="NAT_SF"/>
    <property type="match status" value="1"/>
</dbReference>
<proteinExistence type="predicted"/>
<dbReference type="GO" id="GO:0016747">
    <property type="term" value="F:acyltransferase activity, transferring groups other than amino-acyl groups"/>
    <property type="evidence" value="ECO:0007669"/>
    <property type="project" value="InterPro"/>
</dbReference>
<sequence length="170" mass="19370">MEIVRVTEKNYAQFSDMLFERANGRPRTEEERRTADRQDRRTQLAQLQYPGCWVYAACEDQRMIGWCTLLFLPKLGRYQGRGSLFVDELWVRPNNRRQGVASALLKKAEQRAQKQGCCDLRLLVAGYNSPAQALYQKCGYRDQAAARYLQKSCVPSPFGTAGDSAPPAQL</sequence>
<dbReference type="Pfam" id="PF00583">
    <property type="entry name" value="Acetyltransf_1"/>
    <property type="match status" value="1"/>
</dbReference>
<evidence type="ECO:0000259" key="3">
    <source>
        <dbReference type="PROSITE" id="PS51186"/>
    </source>
</evidence>